<dbReference type="Proteomes" id="UP001596417">
    <property type="component" value="Unassembled WGS sequence"/>
</dbReference>
<comment type="similarity">
    <text evidence="1">Belongs to the UPF0284 family.</text>
</comment>
<dbReference type="GO" id="GO:0016757">
    <property type="term" value="F:glycosyltransferase activity"/>
    <property type="evidence" value="ECO:0007669"/>
    <property type="project" value="UniProtKB-KW"/>
</dbReference>
<dbReference type="EMBL" id="JBHTAX010000001">
    <property type="protein sequence ID" value="MFC7191617.1"/>
    <property type="molecule type" value="Genomic_DNA"/>
</dbReference>
<name>A0ABD5YRS3_9EURY</name>
<dbReference type="GeneID" id="76201377"/>
<dbReference type="PANTHER" id="PTHR38811">
    <property type="match status" value="1"/>
</dbReference>
<dbReference type="RefSeq" id="WP_264555546.1">
    <property type="nucleotide sequence ID" value="NZ_CP109979.1"/>
</dbReference>
<organism evidence="2 3">
    <name type="scientific">Halocatena marina</name>
    <dbReference type="NCBI Taxonomy" id="2934937"/>
    <lineage>
        <taxon>Archaea</taxon>
        <taxon>Methanobacteriati</taxon>
        <taxon>Methanobacteriota</taxon>
        <taxon>Stenosarchaea group</taxon>
        <taxon>Halobacteria</taxon>
        <taxon>Halobacteriales</taxon>
        <taxon>Natronomonadaceae</taxon>
        <taxon>Halocatena</taxon>
    </lineage>
</organism>
<dbReference type="InterPro" id="IPR036087">
    <property type="entry name" value="Nict_dMeBzImd_PRibTrfase_sf"/>
</dbReference>
<keyword evidence="2" id="KW-0808">Transferase</keyword>
<accession>A0ABD5YRS3</accession>
<dbReference type="PANTHER" id="PTHR38811:SF1">
    <property type="entry name" value="UPF0284 PROTEIN SLL1500"/>
    <property type="match status" value="1"/>
</dbReference>
<dbReference type="InterPro" id="IPR002805">
    <property type="entry name" value="Nict_dMeBzImd_PRibTrfase_arc"/>
</dbReference>
<reference evidence="2 3" key="1">
    <citation type="journal article" date="2019" name="Int. J. Syst. Evol. Microbiol.">
        <title>The Global Catalogue of Microorganisms (GCM) 10K type strain sequencing project: providing services to taxonomists for standard genome sequencing and annotation.</title>
        <authorList>
            <consortium name="The Broad Institute Genomics Platform"/>
            <consortium name="The Broad Institute Genome Sequencing Center for Infectious Disease"/>
            <person name="Wu L."/>
            <person name="Ma J."/>
        </authorList>
    </citation>
    <scope>NUCLEOTIDE SEQUENCE [LARGE SCALE GENOMIC DNA]</scope>
    <source>
        <strain evidence="2 3">RDMS1</strain>
    </source>
</reference>
<comment type="caution">
    <text evidence="2">The sequence shown here is derived from an EMBL/GenBank/DDBJ whole genome shotgun (WGS) entry which is preliminary data.</text>
</comment>
<keyword evidence="2" id="KW-0328">Glycosyltransferase</keyword>
<proteinExistence type="inferred from homology"/>
<dbReference type="InterPro" id="IPR003200">
    <property type="entry name" value="Nict_dMeBzImd_PRibTrfase"/>
</dbReference>
<protein>
    <recommendedName>
        <fullName evidence="1">UPF0284 protein ACFQL7_18705</fullName>
    </recommendedName>
</protein>
<evidence type="ECO:0000313" key="2">
    <source>
        <dbReference type="EMBL" id="MFC7191617.1"/>
    </source>
</evidence>
<dbReference type="SUPFAM" id="SSF52733">
    <property type="entry name" value="Nicotinate mononucleotide:5,6-dimethylbenzimidazole phosphoribosyltransferase (CobT)"/>
    <property type="match status" value="1"/>
</dbReference>
<evidence type="ECO:0000256" key="1">
    <source>
        <dbReference type="HAMAP-Rule" id="MF_01086"/>
    </source>
</evidence>
<dbReference type="HAMAP" id="MF_01086">
    <property type="entry name" value="UPF0284"/>
    <property type="match status" value="1"/>
</dbReference>
<dbReference type="Gene3D" id="3.40.50.10210">
    <property type="match status" value="1"/>
</dbReference>
<keyword evidence="3" id="KW-1185">Reference proteome</keyword>
<dbReference type="AlphaFoldDB" id="A0ABD5YRS3"/>
<sequence length="354" mass="35899">MRVVLVAGTTATAEIEGISAAGSTPALISHTPSADSAILVYGRPVAPLGIQHPTPVSPTGCPTPAVISRAAREVCGFDVTVVDAGLATPTGAPTVDLRTQSDRRMNAEMRTEDAAAVYGGGDIREPVPVPDAAEIFERARGLGGSIPGPLLVGETIPGGTTTALGVLRALGHSFSVSSSFADNPVSLKRRVVREGLEASGLAPGELDDPLDAVQTMGDPVLAASAGLTVGAIEAGTSVTLAGGTQMLTVGVLVRSFSDAPLSLATTSFVADSVSDLSDAANAFDLDLTVTDPEFTDSHVAMERYLAGEAKEGVAMGGVLAAAAGRVGGQTEQQLDAVRERIAVVYDRLLEDDGS</sequence>
<dbReference type="CDD" id="cd02439">
    <property type="entry name" value="DMB-PRT_CobT"/>
    <property type="match status" value="1"/>
</dbReference>
<evidence type="ECO:0000313" key="3">
    <source>
        <dbReference type="Proteomes" id="UP001596417"/>
    </source>
</evidence>
<gene>
    <name evidence="2" type="ORF">ACFQL7_18705</name>
</gene>